<dbReference type="InterPro" id="IPR043129">
    <property type="entry name" value="ATPase_NBD"/>
</dbReference>
<keyword evidence="3" id="KW-1185">Reference proteome</keyword>
<reference evidence="2 3" key="1">
    <citation type="submission" date="2018-10" db="EMBL/GenBank/DDBJ databases">
        <title>Tessaracoccus antarcticuss sp. nov., isolated from sediment.</title>
        <authorList>
            <person name="Zhou L.Y."/>
            <person name="Du Z.J."/>
        </authorList>
    </citation>
    <scope>NUCLEOTIDE SEQUENCE [LARGE SCALE GENOMIC DNA]</scope>
    <source>
        <strain evidence="2 3">JDX10</strain>
    </source>
</reference>
<proteinExistence type="inferred from homology"/>
<dbReference type="EMBL" id="REFW01000001">
    <property type="protein sequence ID" value="RMB62036.1"/>
    <property type="molecule type" value="Genomic_DNA"/>
</dbReference>
<dbReference type="Proteomes" id="UP000275256">
    <property type="component" value="Unassembled WGS sequence"/>
</dbReference>
<dbReference type="InterPro" id="IPR000600">
    <property type="entry name" value="ROK"/>
</dbReference>
<name>A0A3M0GXD8_9ACTN</name>
<dbReference type="PANTHER" id="PTHR18964:SF173">
    <property type="entry name" value="GLUCOKINASE"/>
    <property type="match status" value="1"/>
</dbReference>
<dbReference type="SUPFAM" id="SSF53067">
    <property type="entry name" value="Actin-like ATPase domain"/>
    <property type="match status" value="1"/>
</dbReference>
<dbReference type="Pfam" id="PF13412">
    <property type="entry name" value="HTH_24"/>
    <property type="match status" value="1"/>
</dbReference>
<evidence type="ECO:0000256" key="1">
    <source>
        <dbReference type="ARBA" id="ARBA00006479"/>
    </source>
</evidence>
<organism evidence="2 3">
    <name type="scientific">Tessaracoccus antarcticus</name>
    <dbReference type="NCBI Taxonomy" id="2479848"/>
    <lineage>
        <taxon>Bacteria</taxon>
        <taxon>Bacillati</taxon>
        <taxon>Actinomycetota</taxon>
        <taxon>Actinomycetes</taxon>
        <taxon>Propionibacteriales</taxon>
        <taxon>Propionibacteriaceae</taxon>
        <taxon>Tessaracoccus</taxon>
    </lineage>
</organism>
<sequence length="385" mass="39469">MSIGMGAPGSQASLREANSGRIVEAVKLYGKITQVELAAATGLSPATVSNIVKQLLAAGIVQTSITTRSGRRAQQVSLVRSSELSVGVHIGRRAAEVIVADASYSVNARQSFPLPADHRHDTTLDRIALLVAELTEQLGASLDDVDAVGVALPARTGLPAAAGLPGWEDVRVEAVLERRLRRGILVTSEAEAAAVAESRYGSLRGVTTGLLVRASHNVDGCILLEGLPHRGVGGIAGALGHVRVDASGPICRCGARGCLNTVVTSDAMAEDLRVSHGPMGLRAIVAAARAGDPGCRQVVADAAAVVGGVVADAAMLLGPECVTIAGELAAAGDVFCDPIREALASRPLLSRAIVVRESECQDPEARGALALAHDAVSPSLMTQEV</sequence>
<dbReference type="SUPFAM" id="SSF46785">
    <property type="entry name" value="Winged helix' DNA-binding domain"/>
    <property type="match status" value="1"/>
</dbReference>
<dbReference type="AlphaFoldDB" id="A0A3M0GXD8"/>
<dbReference type="PANTHER" id="PTHR18964">
    <property type="entry name" value="ROK (REPRESSOR, ORF, KINASE) FAMILY"/>
    <property type="match status" value="1"/>
</dbReference>
<dbReference type="Gene3D" id="1.10.10.10">
    <property type="entry name" value="Winged helix-like DNA-binding domain superfamily/Winged helix DNA-binding domain"/>
    <property type="match status" value="1"/>
</dbReference>
<protein>
    <submittedName>
        <fullName evidence="2">ROK family transcriptional regulator</fullName>
    </submittedName>
</protein>
<dbReference type="Gene3D" id="3.30.420.40">
    <property type="match status" value="2"/>
</dbReference>
<gene>
    <name evidence="2" type="ORF">EAX62_05475</name>
</gene>
<dbReference type="InterPro" id="IPR036388">
    <property type="entry name" value="WH-like_DNA-bd_sf"/>
</dbReference>
<comment type="similarity">
    <text evidence="1">Belongs to the ROK (NagC/XylR) family.</text>
</comment>
<dbReference type="InterPro" id="IPR036390">
    <property type="entry name" value="WH_DNA-bd_sf"/>
</dbReference>
<evidence type="ECO:0000313" key="3">
    <source>
        <dbReference type="Proteomes" id="UP000275256"/>
    </source>
</evidence>
<accession>A0A3M0GXD8</accession>
<dbReference type="Pfam" id="PF00480">
    <property type="entry name" value="ROK"/>
    <property type="match status" value="1"/>
</dbReference>
<comment type="caution">
    <text evidence="2">The sequence shown here is derived from an EMBL/GenBank/DDBJ whole genome shotgun (WGS) entry which is preliminary data.</text>
</comment>
<evidence type="ECO:0000313" key="2">
    <source>
        <dbReference type="EMBL" id="RMB62036.1"/>
    </source>
</evidence>